<dbReference type="GO" id="GO:0000428">
    <property type="term" value="C:DNA-directed RNA polymerase complex"/>
    <property type="evidence" value="ECO:0007669"/>
    <property type="project" value="UniProtKB-KW"/>
</dbReference>
<feature type="domain" description="RNA polymerase sigma-70 region 1.2" evidence="1">
    <location>
        <begin position="11"/>
        <end position="41"/>
    </location>
</feature>
<dbReference type="Gene3D" id="1.20.120.1810">
    <property type="match status" value="1"/>
</dbReference>
<name>A0A2K8TAD5_9NOSO</name>
<dbReference type="InterPro" id="IPR013325">
    <property type="entry name" value="RNA_pol_sigma_r2"/>
</dbReference>
<dbReference type="GO" id="GO:0016987">
    <property type="term" value="F:sigma factor activity"/>
    <property type="evidence" value="ECO:0007669"/>
    <property type="project" value="InterPro"/>
</dbReference>
<accession>A0A2K8TAD5</accession>
<dbReference type="AlphaFoldDB" id="A0A2K8TAD5"/>
<proteinExistence type="predicted"/>
<dbReference type="Proteomes" id="UP000232003">
    <property type="component" value="Plasmid pNFSY08"/>
</dbReference>
<sequence>MKVCPAKLPTSVHSYLKEIGRYPLLTPEQEITNARALQQMMAIEEQRSNLALQLNREPTTRELATSLGQSEAEIQSKQFKIQNY</sequence>
<protein>
    <submittedName>
        <fullName evidence="2">DNA-directed RNA polymerase, sigma subunit</fullName>
    </submittedName>
</protein>
<reference evidence="2 3" key="1">
    <citation type="submission" date="2017-11" db="EMBL/GenBank/DDBJ databases">
        <title>Complete genome of a free-living desiccation-tolerant cyanobacterium and its photosynthetic adaptation to extreme terrestrial habitat.</title>
        <authorList>
            <person name="Shang J."/>
        </authorList>
    </citation>
    <scope>NUCLEOTIDE SEQUENCE [LARGE SCALE GENOMIC DNA]</scope>
    <source>
        <strain evidence="2 3">CCNUN1</strain>
        <plasmid evidence="3">pnfsy08</plasmid>
    </source>
</reference>
<keyword evidence="2" id="KW-0804">Transcription</keyword>
<keyword evidence="2" id="KW-0614">Plasmid</keyword>
<gene>
    <name evidence="2" type="ORF">COO91_10884</name>
</gene>
<dbReference type="GO" id="GO:0006352">
    <property type="term" value="P:DNA-templated transcription initiation"/>
    <property type="evidence" value="ECO:0007669"/>
    <property type="project" value="InterPro"/>
</dbReference>
<keyword evidence="2" id="KW-0240">DNA-directed RNA polymerase</keyword>
<dbReference type="GO" id="GO:0003677">
    <property type="term" value="F:DNA binding"/>
    <property type="evidence" value="ECO:0007669"/>
    <property type="project" value="InterPro"/>
</dbReference>
<keyword evidence="3" id="KW-1185">Reference proteome</keyword>
<evidence type="ECO:0000259" key="1">
    <source>
        <dbReference type="Pfam" id="PF00140"/>
    </source>
</evidence>
<dbReference type="InterPro" id="IPR009042">
    <property type="entry name" value="RNA_pol_sigma70_r1_2"/>
</dbReference>
<organism evidence="2 3">
    <name type="scientific">Nostoc flagelliforme CCNUN1</name>
    <dbReference type="NCBI Taxonomy" id="2038116"/>
    <lineage>
        <taxon>Bacteria</taxon>
        <taxon>Bacillati</taxon>
        <taxon>Cyanobacteriota</taxon>
        <taxon>Cyanophyceae</taxon>
        <taxon>Nostocales</taxon>
        <taxon>Nostocaceae</taxon>
        <taxon>Nostoc</taxon>
    </lineage>
</organism>
<dbReference type="RefSeq" id="WP_100904274.1">
    <property type="nucleotide sequence ID" value="NZ_CAWNNC010000009.1"/>
</dbReference>
<dbReference type="Pfam" id="PF00140">
    <property type="entry name" value="Sigma70_r1_2"/>
    <property type="match status" value="1"/>
</dbReference>
<evidence type="ECO:0000313" key="2">
    <source>
        <dbReference type="EMBL" id="AUB44646.1"/>
    </source>
</evidence>
<dbReference type="KEGG" id="nfl:COO91_10884"/>
<dbReference type="EMBL" id="CP024793">
    <property type="protein sequence ID" value="AUB44646.1"/>
    <property type="molecule type" value="Genomic_DNA"/>
</dbReference>
<evidence type="ECO:0000313" key="3">
    <source>
        <dbReference type="Proteomes" id="UP000232003"/>
    </source>
</evidence>
<geneLocation type="plasmid" evidence="3">
    <name>pnfsy08</name>
</geneLocation>
<dbReference type="SUPFAM" id="SSF88946">
    <property type="entry name" value="Sigma2 domain of RNA polymerase sigma factors"/>
    <property type="match status" value="1"/>
</dbReference>